<reference evidence="2 3" key="1">
    <citation type="journal article" date="2020" name="ISME J.">
        <title>Uncovering the hidden diversity of litter-decomposition mechanisms in mushroom-forming fungi.</title>
        <authorList>
            <person name="Floudas D."/>
            <person name="Bentzer J."/>
            <person name="Ahren D."/>
            <person name="Johansson T."/>
            <person name="Persson P."/>
            <person name="Tunlid A."/>
        </authorList>
    </citation>
    <scope>NUCLEOTIDE SEQUENCE [LARGE SCALE GENOMIC DNA]</scope>
    <source>
        <strain evidence="2 3">CBS 101986</strain>
    </source>
</reference>
<evidence type="ECO:0000313" key="3">
    <source>
        <dbReference type="Proteomes" id="UP000567179"/>
    </source>
</evidence>
<comment type="caution">
    <text evidence="2">The sequence shown here is derived from an EMBL/GenBank/DDBJ whole genome shotgun (WGS) entry which is preliminary data.</text>
</comment>
<sequence>MASGVGDEPRERAAPPPPPLPSFTPLSLSLIEYPPMASGVGGEPSHQANSSAFLHEDKGNKCAIIAWHARKVRLRNIEPARRPGICPTGPRAGWAHNRAMKGGLEIIEGPIALEGLWGPPYQQRPAGRDIEDRPTSE</sequence>
<dbReference type="Proteomes" id="UP000567179">
    <property type="component" value="Unassembled WGS sequence"/>
</dbReference>
<organism evidence="2 3">
    <name type="scientific">Psilocybe cf. subviscida</name>
    <dbReference type="NCBI Taxonomy" id="2480587"/>
    <lineage>
        <taxon>Eukaryota</taxon>
        <taxon>Fungi</taxon>
        <taxon>Dikarya</taxon>
        <taxon>Basidiomycota</taxon>
        <taxon>Agaricomycotina</taxon>
        <taxon>Agaricomycetes</taxon>
        <taxon>Agaricomycetidae</taxon>
        <taxon>Agaricales</taxon>
        <taxon>Agaricineae</taxon>
        <taxon>Strophariaceae</taxon>
        <taxon>Psilocybe</taxon>
    </lineage>
</organism>
<feature type="compositionally biased region" description="Basic and acidic residues" evidence="1">
    <location>
        <begin position="126"/>
        <end position="137"/>
    </location>
</feature>
<evidence type="ECO:0000313" key="2">
    <source>
        <dbReference type="EMBL" id="KAF5321325.1"/>
    </source>
</evidence>
<dbReference type="AlphaFoldDB" id="A0A8H5F2C7"/>
<evidence type="ECO:0000256" key="1">
    <source>
        <dbReference type="SAM" id="MobiDB-lite"/>
    </source>
</evidence>
<keyword evidence="3" id="KW-1185">Reference proteome</keyword>
<feature type="region of interest" description="Disordered" evidence="1">
    <location>
        <begin position="1"/>
        <end position="27"/>
    </location>
</feature>
<name>A0A8H5F2C7_9AGAR</name>
<accession>A0A8H5F2C7</accession>
<proteinExistence type="predicted"/>
<gene>
    <name evidence="2" type="ORF">D9619_001944</name>
</gene>
<dbReference type="EMBL" id="JAACJJ010000028">
    <property type="protein sequence ID" value="KAF5321325.1"/>
    <property type="molecule type" value="Genomic_DNA"/>
</dbReference>
<protein>
    <submittedName>
        <fullName evidence="2">Uncharacterized protein</fullName>
    </submittedName>
</protein>
<feature type="region of interest" description="Disordered" evidence="1">
    <location>
        <begin position="118"/>
        <end position="137"/>
    </location>
</feature>